<evidence type="ECO:0000313" key="3">
    <source>
        <dbReference type="Proteomes" id="UP001060070"/>
    </source>
</evidence>
<name>A0AB38T9Z3_9HYPH</name>
<dbReference type="EMBL" id="CP088147">
    <property type="protein sequence ID" value="UTU51759.1"/>
    <property type="molecule type" value="Genomic_DNA"/>
</dbReference>
<evidence type="ECO:0000259" key="1">
    <source>
        <dbReference type="Pfam" id="PF26115"/>
    </source>
</evidence>
<keyword evidence="3" id="KW-1185">Reference proteome</keyword>
<protein>
    <recommendedName>
        <fullName evidence="1">GAPS4 PD-(D/E)XK nuclease domain-containing protein</fullName>
    </recommendedName>
</protein>
<accession>A0AB38T9Z3</accession>
<dbReference type="InterPro" id="IPR058873">
    <property type="entry name" value="PDDEXK_GAPS4"/>
</dbReference>
<reference evidence="2 3" key="1">
    <citation type="journal article" date="2022" name="Microbiol. Resour. Announc.">
        <title>Complete Genome Sequence of Mesorhizobium ciceri Strain R30, a Rhizobium Used as a Commercial Inoculant for Chickpea in Argentina.</title>
        <authorList>
            <person name="Foresto E."/>
            <person name="Revale S."/>
            <person name="Primo E."/>
            <person name="Nievas F."/>
            <person name="Carezzano E."/>
            <person name="Puente M."/>
            <person name="Alzari P."/>
            <person name="Mart M."/>
            <person name="Ben-Assaya M."/>
            <person name="Mornico D."/>
            <person name="Santoro M."/>
            <person name="Mart F."/>
            <person name="Giordano W."/>
            <person name="Bogino P."/>
        </authorList>
    </citation>
    <scope>NUCLEOTIDE SEQUENCE [LARGE SCALE GENOMIC DNA]</scope>
    <source>
        <strain evidence="2 3">R30</strain>
    </source>
</reference>
<sequence>MGETAGIAQIAEIISDQIFAEFLWTKIGPVNVDFKCDNYESHKVATHPTDVVFYYDEPYDDVTTYVQCDLKSYAAASIGRSQIEKAIVSLSAQVACAEISAEWQERYVHKHKDFSVSGLLFIYNHDGGYDRTFSDNLEKLDFDDLHTPKNGKLVVLGPAEIHWLNNVSQEILRMRGRSGAARLPDRGACSFFYPQTVRRAQLRGKQRCAASLEMLTGPWIILQYDGNSERKAGLVVFYRPPGETVDEFLYLLDYMRQHGLFDLERQIFIRSIDKAGTSLQNFQKARLHYIEAMGATDEGKNSLLDVLNNIRFELINNVISTFSEIQIGMSYDG</sequence>
<dbReference type="Pfam" id="PF26115">
    <property type="entry name" value="PDDEXK_GAPS4"/>
    <property type="match status" value="1"/>
</dbReference>
<dbReference type="Proteomes" id="UP001060070">
    <property type="component" value="Chromosome"/>
</dbReference>
<feature type="domain" description="GAPS4 PD-(D/E)XK nuclease" evidence="1">
    <location>
        <begin position="2"/>
        <end position="141"/>
    </location>
</feature>
<organism evidence="2 3">
    <name type="scientific">Mesorhizobium ciceri</name>
    <dbReference type="NCBI Taxonomy" id="39645"/>
    <lineage>
        <taxon>Bacteria</taxon>
        <taxon>Pseudomonadati</taxon>
        <taxon>Pseudomonadota</taxon>
        <taxon>Alphaproteobacteria</taxon>
        <taxon>Hyphomicrobiales</taxon>
        <taxon>Phyllobacteriaceae</taxon>
        <taxon>Mesorhizobium</taxon>
    </lineage>
</organism>
<evidence type="ECO:0000313" key="2">
    <source>
        <dbReference type="EMBL" id="UTU51759.1"/>
    </source>
</evidence>
<proteinExistence type="predicted"/>
<dbReference type="RefSeq" id="WP_024503098.1">
    <property type="nucleotide sequence ID" value="NZ_CP088147.1"/>
</dbReference>
<dbReference type="AlphaFoldDB" id="A0AB38T9Z3"/>
<gene>
    <name evidence="2" type="ORF">LRP29_30610</name>
</gene>